<comment type="caution">
    <text evidence="2">The sequence shown here is derived from an EMBL/GenBank/DDBJ whole genome shotgun (WGS) entry which is preliminary data.</text>
</comment>
<dbReference type="Proteomes" id="UP001138757">
    <property type="component" value="Unassembled WGS sequence"/>
</dbReference>
<dbReference type="RefSeq" id="WP_214621787.1">
    <property type="nucleotide sequence ID" value="NZ_JAHGAW010000002.1"/>
</dbReference>
<evidence type="ECO:0000259" key="1">
    <source>
        <dbReference type="Pfam" id="PF13577"/>
    </source>
</evidence>
<feature type="domain" description="SnoaL-like" evidence="1">
    <location>
        <begin position="5"/>
        <end position="132"/>
    </location>
</feature>
<evidence type="ECO:0000313" key="2">
    <source>
        <dbReference type="EMBL" id="MBT2186042.1"/>
    </source>
</evidence>
<dbReference type="CDD" id="cd00531">
    <property type="entry name" value="NTF2_like"/>
    <property type="match status" value="1"/>
</dbReference>
<keyword evidence="3" id="KW-1185">Reference proteome</keyword>
<organism evidence="2 3">
    <name type="scientific">Sphingobium nicotianae</name>
    <dbReference type="NCBI Taxonomy" id="2782607"/>
    <lineage>
        <taxon>Bacteria</taxon>
        <taxon>Pseudomonadati</taxon>
        <taxon>Pseudomonadota</taxon>
        <taxon>Alphaproteobacteria</taxon>
        <taxon>Sphingomonadales</taxon>
        <taxon>Sphingomonadaceae</taxon>
        <taxon>Sphingobium</taxon>
    </lineage>
</organism>
<reference evidence="2" key="1">
    <citation type="submission" date="2021-05" db="EMBL/GenBank/DDBJ databases">
        <title>Genome of Sphingobium sp. strain.</title>
        <authorList>
            <person name="Fan R."/>
        </authorList>
    </citation>
    <scope>NUCLEOTIDE SEQUENCE</scope>
    <source>
        <strain evidence="2">H33</strain>
    </source>
</reference>
<evidence type="ECO:0000313" key="3">
    <source>
        <dbReference type="Proteomes" id="UP001138757"/>
    </source>
</evidence>
<gene>
    <name evidence="2" type="ORF">KK488_03700</name>
</gene>
<dbReference type="SUPFAM" id="SSF54427">
    <property type="entry name" value="NTF2-like"/>
    <property type="match status" value="1"/>
</dbReference>
<dbReference type="AlphaFoldDB" id="A0A9X1IPE0"/>
<name>A0A9X1IPE0_9SPHN</name>
<dbReference type="EMBL" id="JAHGAW010000002">
    <property type="protein sequence ID" value="MBT2186042.1"/>
    <property type="molecule type" value="Genomic_DNA"/>
</dbReference>
<proteinExistence type="predicted"/>
<dbReference type="InterPro" id="IPR037401">
    <property type="entry name" value="SnoaL-like"/>
</dbReference>
<sequence length="147" mass="16341">MNADTACDVVEIQMLIAAYAAALDEKDYDALDDIFQPSALFVYHGTDGSQKQGSFKEMKPWIKEVVDEFPVTQHLMGLPVIRVDGHSATARSTLFNPLMVQEGDAPSTMLLVGAYYRDVLAKIDGRWWITERYDTGTWDLSCASKGS</sequence>
<dbReference type="Gene3D" id="3.10.450.50">
    <property type="match status" value="1"/>
</dbReference>
<accession>A0A9X1IPE0</accession>
<dbReference type="InterPro" id="IPR032710">
    <property type="entry name" value="NTF2-like_dom_sf"/>
</dbReference>
<dbReference type="Pfam" id="PF13577">
    <property type="entry name" value="SnoaL_4"/>
    <property type="match status" value="1"/>
</dbReference>
<protein>
    <submittedName>
        <fullName evidence="2">Nuclear transport factor 2 family protein</fullName>
    </submittedName>
</protein>